<accession>A0ABP7ZGD6</accession>
<reference evidence="2" key="1">
    <citation type="journal article" date="2014" name="Int. J. Syst. Evol. Microbiol.">
        <title>Complete genome of a new Firmicutes species belonging to the dominant human colonic microbiota ('Ruminococcus bicirculans') reveals two chromosomes and a selective capacity to utilize plant glucans.</title>
        <authorList>
            <consortium name="NISC Comparative Sequencing Program"/>
            <person name="Wegmann U."/>
            <person name="Louis P."/>
            <person name="Goesmann A."/>
            <person name="Henrissat B."/>
            <person name="Duncan S.H."/>
            <person name="Flint H.J."/>
        </authorList>
    </citation>
    <scope>NUCLEOTIDE SEQUENCE</scope>
    <source>
        <strain evidence="2">JCM 17590</strain>
    </source>
</reference>
<comment type="caution">
    <text evidence="2">The sequence shown here is derived from an EMBL/GenBank/DDBJ whole genome shotgun (WGS) entry which is preliminary data.</text>
</comment>
<dbReference type="EMBL" id="BAABBV010000001">
    <property type="protein sequence ID" value="GAA4156676.1"/>
    <property type="molecule type" value="Genomic_DNA"/>
</dbReference>
<dbReference type="PIRSF" id="PIRSF037394">
    <property type="entry name" value="ABC_thiamine-permease_YkoE_prd"/>
    <property type="match status" value="1"/>
</dbReference>
<evidence type="ECO:0000313" key="3">
    <source>
        <dbReference type="Proteomes" id="UP001415169"/>
    </source>
</evidence>
<feature type="transmembrane region" description="Helical" evidence="1">
    <location>
        <begin position="63"/>
        <end position="80"/>
    </location>
</feature>
<gene>
    <name evidence="2" type="ORF">GCM10022286_07250</name>
</gene>
<protein>
    <submittedName>
        <fullName evidence="2">ECF transporter S component</fullName>
    </submittedName>
</protein>
<evidence type="ECO:0000313" key="2">
    <source>
        <dbReference type="EMBL" id="GAA4156676.1"/>
    </source>
</evidence>
<dbReference type="Proteomes" id="UP001415169">
    <property type="component" value="Unassembled WGS sequence"/>
</dbReference>
<sequence length="210" mass="21881">MHATIETLTDAAPKRLTARKWRPVDIIVAAVLGIAIGVVYWLWDTPGYAWYGAADALTPGLGGVANGGWLLAGVVGALVIRKPGAAIFVELLAAVVEMGIGEQWGITTVYSGLAQGAFIELIFAIFLYRRFNVGVAMLAGAAGGFGEWALELFFFGNLAKSAAYNTIYLVSSAASGAVLAGFVGWLVVRALAATGALDRFASGRAAKARV</sequence>
<feature type="transmembrane region" description="Helical" evidence="1">
    <location>
        <begin position="135"/>
        <end position="155"/>
    </location>
</feature>
<keyword evidence="1" id="KW-0812">Transmembrane</keyword>
<feature type="transmembrane region" description="Helical" evidence="1">
    <location>
        <begin position="167"/>
        <end position="188"/>
    </location>
</feature>
<feature type="transmembrane region" description="Helical" evidence="1">
    <location>
        <begin position="87"/>
        <end position="106"/>
    </location>
</feature>
<feature type="transmembrane region" description="Helical" evidence="1">
    <location>
        <begin position="112"/>
        <end position="128"/>
    </location>
</feature>
<dbReference type="Pfam" id="PF09819">
    <property type="entry name" value="ABC_cobalt"/>
    <property type="match status" value="1"/>
</dbReference>
<evidence type="ECO:0000256" key="1">
    <source>
        <dbReference type="SAM" id="Phobius"/>
    </source>
</evidence>
<keyword evidence="1" id="KW-1133">Transmembrane helix</keyword>
<keyword evidence="1" id="KW-0472">Membrane</keyword>
<proteinExistence type="predicted"/>
<feature type="transmembrane region" description="Helical" evidence="1">
    <location>
        <begin position="24"/>
        <end position="43"/>
    </location>
</feature>
<reference evidence="2" key="2">
    <citation type="submission" date="2023-12" db="EMBL/GenBank/DDBJ databases">
        <authorList>
            <person name="Sun Q."/>
            <person name="Inoue M."/>
        </authorList>
    </citation>
    <scope>NUCLEOTIDE SEQUENCE</scope>
    <source>
        <strain evidence="2">JCM 17590</strain>
    </source>
</reference>
<keyword evidence="3" id="KW-1185">Reference proteome</keyword>
<name>A0ABP7ZGD6_9MICO</name>
<dbReference type="RefSeq" id="WP_344790374.1">
    <property type="nucleotide sequence ID" value="NZ_BAABBV010000001.1"/>
</dbReference>
<dbReference type="InterPro" id="IPR017195">
    <property type="entry name" value="ABC_thiamin-permease_prd"/>
</dbReference>
<organism evidence="2 3">
    <name type="scientific">Gryllotalpicola daejeonensis</name>
    <dbReference type="NCBI Taxonomy" id="993087"/>
    <lineage>
        <taxon>Bacteria</taxon>
        <taxon>Bacillati</taxon>
        <taxon>Actinomycetota</taxon>
        <taxon>Actinomycetes</taxon>
        <taxon>Micrococcales</taxon>
        <taxon>Microbacteriaceae</taxon>
        <taxon>Gryllotalpicola</taxon>
    </lineage>
</organism>